<dbReference type="Proteomes" id="UP000008068">
    <property type="component" value="Unassembled WGS sequence"/>
</dbReference>
<organism evidence="2">
    <name type="scientific">Caenorhabditis brenneri</name>
    <name type="common">Nematode worm</name>
    <dbReference type="NCBI Taxonomy" id="135651"/>
    <lineage>
        <taxon>Eukaryota</taxon>
        <taxon>Metazoa</taxon>
        <taxon>Ecdysozoa</taxon>
        <taxon>Nematoda</taxon>
        <taxon>Chromadorea</taxon>
        <taxon>Rhabditida</taxon>
        <taxon>Rhabditina</taxon>
        <taxon>Rhabditomorpha</taxon>
        <taxon>Rhabditoidea</taxon>
        <taxon>Rhabditidae</taxon>
        <taxon>Peloderinae</taxon>
        <taxon>Caenorhabditis</taxon>
    </lineage>
</organism>
<dbReference type="EMBL" id="GL379807">
    <property type="protein sequence ID" value="EGT41512.1"/>
    <property type="molecule type" value="Genomic_DNA"/>
</dbReference>
<dbReference type="HOGENOM" id="CLU_2673298_0_0_1"/>
<protein>
    <submittedName>
        <fullName evidence="1">Uncharacterized protein</fullName>
    </submittedName>
</protein>
<sequence length="75" mass="8741">MILICNRFLHVFSSSSISSPLKQFFQPYLLVMNESPQLKFCNRAVILYNSSMKPSTMENEHSDLFISRVCEELFC</sequence>
<name>G0MQP7_CAEBE</name>
<dbReference type="InParanoid" id="G0MQP7"/>
<reference evidence="2" key="1">
    <citation type="submission" date="2011-07" db="EMBL/GenBank/DDBJ databases">
        <authorList>
            <consortium name="Caenorhabditis brenneri Sequencing and Analysis Consortium"/>
            <person name="Wilson R.K."/>
        </authorList>
    </citation>
    <scope>NUCLEOTIDE SEQUENCE [LARGE SCALE GENOMIC DNA]</scope>
    <source>
        <strain evidence="2">PB2801</strain>
    </source>
</reference>
<keyword evidence="2" id="KW-1185">Reference proteome</keyword>
<evidence type="ECO:0000313" key="2">
    <source>
        <dbReference type="Proteomes" id="UP000008068"/>
    </source>
</evidence>
<dbReference type="AlphaFoldDB" id="G0MQP7"/>
<proteinExistence type="predicted"/>
<evidence type="ECO:0000313" key="1">
    <source>
        <dbReference type="EMBL" id="EGT41512.1"/>
    </source>
</evidence>
<accession>G0MQP7</accession>
<gene>
    <name evidence="1" type="ORF">CAEBREN_18668</name>
</gene>